<evidence type="ECO:0000256" key="1">
    <source>
        <dbReference type="SAM" id="MobiDB-lite"/>
    </source>
</evidence>
<proteinExistence type="predicted"/>
<feature type="region of interest" description="Disordered" evidence="1">
    <location>
        <begin position="65"/>
        <end position="86"/>
    </location>
</feature>
<dbReference type="EMBL" id="QGKV02001556">
    <property type="protein sequence ID" value="KAF3520063.1"/>
    <property type="molecule type" value="Genomic_DNA"/>
</dbReference>
<organism evidence="2 3">
    <name type="scientific">Brassica cretica</name>
    <name type="common">Mustard</name>
    <dbReference type="NCBI Taxonomy" id="69181"/>
    <lineage>
        <taxon>Eukaryota</taxon>
        <taxon>Viridiplantae</taxon>
        <taxon>Streptophyta</taxon>
        <taxon>Embryophyta</taxon>
        <taxon>Tracheophyta</taxon>
        <taxon>Spermatophyta</taxon>
        <taxon>Magnoliopsida</taxon>
        <taxon>eudicotyledons</taxon>
        <taxon>Gunneridae</taxon>
        <taxon>Pentapetalae</taxon>
        <taxon>rosids</taxon>
        <taxon>malvids</taxon>
        <taxon>Brassicales</taxon>
        <taxon>Brassicaceae</taxon>
        <taxon>Brassiceae</taxon>
        <taxon>Brassica</taxon>
    </lineage>
</organism>
<evidence type="ECO:0000313" key="2">
    <source>
        <dbReference type="EMBL" id="KAF3520063.1"/>
    </source>
</evidence>
<accession>A0ABQ7B1A7</accession>
<feature type="compositionally biased region" description="Polar residues" evidence="1">
    <location>
        <begin position="67"/>
        <end position="86"/>
    </location>
</feature>
<comment type="caution">
    <text evidence="2">The sequence shown here is derived from an EMBL/GenBank/DDBJ whole genome shotgun (WGS) entry which is preliminary data.</text>
</comment>
<reference evidence="2 3" key="1">
    <citation type="journal article" date="2020" name="BMC Genomics">
        <title>Intraspecific diversification of the crop wild relative Brassica cretica Lam. using demographic model selection.</title>
        <authorList>
            <person name="Kioukis A."/>
            <person name="Michalopoulou V.A."/>
            <person name="Briers L."/>
            <person name="Pirintsos S."/>
            <person name="Studholme D.J."/>
            <person name="Pavlidis P."/>
            <person name="Sarris P.F."/>
        </authorList>
    </citation>
    <scope>NUCLEOTIDE SEQUENCE [LARGE SCALE GENOMIC DNA]</scope>
    <source>
        <strain evidence="3">cv. PFS-1207/04</strain>
    </source>
</reference>
<gene>
    <name evidence="2" type="ORF">DY000_02060995</name>
</gene>
<protein>
    <submittedName>
        <fullName evidence="2">Uncharacterized protein</fullName>
    </submittedName>
</protein>
<name>A0ABQ7B1A7_BRACR</name>
<keyword evidence="3" id="KW-1185">Reference proteome</keyword>
<dbReference type="Proteomes" id="UP000266723">
    <property type="component" value="Unassembled WGS sequence"/>
</dbReference>
<sequence>MPRVSASSSIDPEAPMRRRSNLTYFRQHLDLLLLKLVFHPDQNSFILLREVMSSVLKGSRRLAPISTHRSGNASSRQTVTTGSQVGSRFSSRAVMLRDCQKSSAES</sequence>
<evidence type="ECO:0000313" key="3">
    <source>
        <dbReference type="Proteomes" id="UP000266723"/>
    </source>
</evidence>